<evidence type="ECO:0008006" key="3">
    <source>
        <dbReference type="Google" id="ProtNLM"/>
    </source>
</evidence>
<evidence type="ECO:0000313" key="2">
    <source>
        <dbReference type="Proteomes" id="UP000829685"/>
    </source>
</evidence>
<dbReference type="EMBL" id="JAFIMR010000210">
    <property type="protein sequence ID" value="KAI1845091.1"/>
    <property type="molecule type" value="Genomic_DNA"/>
</dbReference>
<dbReference type="Gene3D" id="1.10.510.10">
    <property type="entry name" value="Transferase(Phosphotransferase) domain 1"/>
    <property type="match status" value="1"/>
</dbReference>
<evidence type="ECO:0000313" key="1">
    <source>
        <dbReference type="EMBL" id="KAI1845091.1"/>
    </source>
</evidence>
<protein>
    <recommendedName>
        <fullName evidence="3">Protein kinase domain-containing protein</fullName>
    </recommendedName>
</protein>
<accession>A0A9P9W7C4</accession>
<dbReference type="AlphaFoldDB" id="A0A9P9W7C4"/>
<dbReference type="SUPFAM" id="SSF56112">
    <property type="entry name" value="Protein kinase-like (PK-like)"/>
    <property type="match status" value="1"/>
</dbReference>
<dbReference type="InterPro" id="IPR011009">
    <property type="entry name" value="Kinase-like_dom_sf"/>
</dbReference>
<dbReference type="Proteomes" id="UP000829685">
    <property type="component" value="Unassembled WGS sequence"/>
</dbReference>
<reference evidence="1" key="1">
    <citation type="submission" date="2021-03" db="EMBL/GenBank/DDBJ databases">
        <title>Revisited historic fungal species revealed as producer of novel bioactive compounds through whole genome sequencing and comparative genomics.</title>
        <authorList>
            <person name="Vignolle G.A."/>
            <person name="Hochenegger N."/>
            <person name="Mach R.L."/>
            <person name="Mach-Aigner A.R."/>
            <person name="Javad Rahimi M."/>
            <person name="Salim K.A."/>
            <person name="Chan C.M."/>
            <person name="Lim L.B.L."/>
            <person name="Cai F."/>
            <person name="Druzhinina I.S."/>
            <person name="U'Ren J.M."/>
            <person name="Derntl C."/>
        </authorList>
    </citation>
    <scope>NUCLEOTIDE SEQUENCE</scope>
    <source>
        <strain evidence="1">TUCIM 5799</strain>
    </source>
</reference>
<proteinExistence type="predicted"/>
<comment type="caution">
    <text evidence="1">The sequence shown here is derived from an EMBL/GenBank/DDBJ whole genome shotgun (WGS) entry which is preliminary data.</text>
</comment>
<feature type="non-terminal residue" evidence="1">
    <location>
        <position position="1"/>
    </location>
</feature>
<sequence>HEAQHLDRREFLRLVKEQLATDRDADADCAPLYASGLVGSLFKVRLSSHGYTLVAKGTESSNLFRLRHECNIYSRLRAVQGENVPVCLGMIDVALPLYCDGGVYEHLLFLSWAGRSVSHCLNQLGHTLISTGIAGSYTKVHNLGIIQNDAALRNFLYDERNGKFMLADFERAKYHPRQPLGLVSEWAQNRKRKRTIPGKPAESVFTAELRAVLAVVPAKPVETTNLNVT</sequence>
<name>A0A9P9W7C4_9PEZI</name>
<organism evidence="1 2">
    <name type="scientific">Neoarthrinium moseri</name>
    <dbReference type="NCBI Taxonomy" id="1658444"/>
    <lineage>
        <taxon>Eukaryota</taxon>
        <taxon>Fungi</taxon>
        <taxon>Dikarya</taxon>
        <taxon>Ascomycota</taxon>
        <taxon>Pezizomycotina</taxon>
        <taxon>Sordariomycetes</taxon>
        <taxon>Xylariomycetidae</taxon>
        <taxon>Amphisphaeriales</taxon>
        <taxon>Apiosporaceae</taxon>
        <taxon>Neoarthrinium</taxon>
    </lineage>
</organism>
<keyword evidence="2" id="KW-1185">Reference proteome</keyword>
<gene>
    <name evidence="1" type="ORF">JX265_014098</name>
</gene>